<dbReference type="CTD" id="9809378"/>
<organism evidence="2">
    <name type="scientific">Caenorhabditis remanei</name>
    <name type="common">Caenorhabditis vulgaris</name>
    <dbReference type="NCBI Taxonomy" id="31234"/>
    <lineage>
        <taxon>Eukaryota</taxon>
        <taxon>Metazoa</taxon>
        <taxon>Ecdysozoa</taxon>
        <taxon>Nematoda</taxon>
        <taxon>Chromadorea</taxon>
        <taxon>Rhabditida</taxon>
        <taxon>Rhabditina</taxon>
        <taxon>Rhabditomorpha</taxon>
        <taxon>Rhabditoidea</taxon>
        <taxon>Rhabditidae</taxon>
        <taxon>Peloderinae</taxon>
        <taxon>Caenorhabditis</taxon>
    </lineage>
</organism>
<dbReference type="PANTHER" id="PTHR12904">
    <property type="match status" value="1"/>
</dbReference>
<reference evidence="1" key="1">
    <citation type="submission" date="2007-07" db="EMBL/GenBank/DDBJ databases">
        <title>PCAP assembly of the Caenorhabditis remanei genome.</title>
        <authorList>
            <consortium name="The Caenorhabditis remanei Sequencing Consortium"/>
            <person name="Wilson R.K."/>
        </authorList>
    </citation>
    <scope>NUCLEOTIDE SEQUENCE [LARGE SCALE GENOMIC DNA]</scope>
    <source>
        <strain evidence="1">PB4641</strain>
    </source>
</reference>
<dbReference type="Proteomes" id="UP000008281">
    <property type="component" value="Unassembled WGS sequence"/>
</dbReference>
<name>E3MAJ7_CAERE</name>
<dbReference type="InParanoid" id="E3MAJ7"/>
<dbReference type="GeneID" id="9809378"/>
<dbReference type="RefSeq" id="XP_003106684.2">
    <property type="nucleotide sequence ID" value="XM_003106636.2"/>
</dbReference>
<dbReference type="AlphaFoldDB" id="E3MAJ7"/>
<dbReference type="InterPro" id="IPR032675">
    <property type="entry name" value="LRR_dom_sf"/>
</dbReference>
<accession>E3MAJ7</accession>
<dbReference type="STRING" id="31234.E3MAJ7"/>
<dbReference type="eggNOG" id="KOG3665">
    <property type="taxonomic scope" value="Eukaryota"/>
</dbReference>
<dbReference type="PANTHER" id="PTHR12904:SF28">
    <property type="entry name" value="ATP SYNTHASE SUBUNIT ALPHA-RELATED"/>
    <property type="match status" value="1"/>
</dbReference>
<protein>
    <submittedName>
        <fullName evidence="1">Uncharacterized protein</fullName>
    </submittedName>
</protein>
<dbReference type="SUPFAM" id="SSF52047">
    <property type="entry name" value="RNI-like"/>
    <property type="match status" value="1"/>
</dbReference>
<keyword evidence="2" id="KW-1185">Reference proteome</keyword>
<proteinExistence type="predicted"/>
<dbReference type="GO" id="GO:0031462">
    <property type="term" value="C:Cul2-RING ubiquitin ligase complex"/>
    <property type="evidence" value="ECO:0007669"/>
    <property type="project" value="TreeGrafter"/>
</dbReference>
<dbReference type="HOGENOM" id="CLU_473471_0_0_1"/>
<evidence type="ECO:0000313" key="2">
    <source>
        <dbReference type="Proteomes" id="UP000008281"/>
    </source>
</evidence>
<dbReference type="KEGG" id="crq:GCK72_023395"/>
<dbReference type="EMBL" id="DS268432">
    <property type="protein sequence ID" value="EFO97290.1"/>
    <property type="molecule type" value="Genomic_DNA"/>
</dbReference>
<sequence length="576" mass="67298">MASLTVKTVKRPRSRLEITVIEKTDKFLRKGNIKFCLGISTDATPALETIFNPYYQEDPVTKLRIERNQFTFPVGWIAPIARQAPNLVYLYIPSCHLGNTDFQTICNSFPNLEELIITNTGLQSIAGIQKLKHLEVLDLRENDVSESKSLKELLSLESLRELIADFDKNHSNQYFNVDNLLKSNEKLRLLGADVLKEYFEALQLEKIKGNWPVFYNMLKTVRNMMHTGGGPEQFILDTRRKYLVWLTEFMLLDELTEEGAFICLQTLVCLTQKGRLTRDYDESVPELVLKAVLHIDNIFDLNKKGDQLMWNILQDDAFCNLESELENELVDATIQTMMELETTDRVFLCCQKILNDRLCYMKPEQFSEICKNIKFRKRYLFLICTGYFFFSKGARRELDQCFRFLMAMAQNPVEEHLKVSSYFVRIFSQLLHALTGFVRMEVLVLHWFNELAFSLNKEVFDQYVLSVHIKPILMRMCDKSSKCYREATELFITLFFHTKKWSPFNYLINDAARRQLTYYTMAMLALVESRSATYEDGKYVKSIIMKAKEGKLNTWIELAKFFESSFLLLISFANET</sequence>
<dbReference type="InterPro" id="IPR051341">
    <property type="entry name" value="Zyg-11_UBL_adapter"/>
</dbReference>
<gene>
    <name evidence="1" type="ORF">CRE_16802</name>
</gene>
<dbReference type="Gene3D" id="3.80.10.10">
    <property type="entry name" value="Ribonuclease Inhibitor"/>
    <property type="match status" value="1"/>
</dbReference>
<evidence type="ECO:0000313" key="1">
    <source>
        <dbReference type="EMBL" id="EFO97290.1"/>
    </source>
</evidence>